<sequence length="118" mass="14135">MVFGWWGGFKSIKYTLEAIHVNLSGGIDYTEEMNETEYDDKTNYIWNNLLRKTIERVKKDEVEIIIEIQEEFERLGKETFTEENIDYIYSNLSRIKIYNVTRDDIKDVFDANQLYLNS</sequence>
<organism evidence="1 2">
    <name type="scientific">Flavivirga spongiicola</name>
    <dbReference type="NCBI Taxonomy" id="421621"/>
    <lineage>
        <taxon>Bacteria</taxon>
        <taxon>Pseudomonadati</taxon>
        <taxon>Bacteroidota</taxon>
        <taxon>Flavobacteriia</taxon>
        <taxon>Flavobacteriales</taxon>
        <taxon>Flavobacteriaceae</taxon>
        <taxon>Flavivirga</taxon>
    </lineage>
</organism>
<evidence type="ECO:0000313" key="2">
    <source>
        <dbReference type="Proteomes" id="UP001337305"/>
    </source>
</evidence>
<protein>
    <submittedName>
        <fullName evidence="1">Uncharacterized protein</fullName>
    </submittedName>
</protein>
<accession>A0ABU7XUE9</accession>
<dbReference type="Proteomes" id="UP001337305">
    <property type="component" value="Unassembled WGS sequence"/>
</dbReference>
<dbReference type="EMBL" id="JAODOP010000004">
    <property type="protein sequence ID" value="MEF3834148.1"/>
    <property type="molecule type" value="Genomic_DNA"/>
</dbReference>
<comment type="caution">
    <text evidence="1">The sequence shown here is derived from an EMBL/GenBank/DDBJ whole genome shotgun (WGS) entry which is preliminary data.</text>
</comment>
<name>A0ABU7XUE9_9FLAO</name>
<keyword evidence="2" id="KW-1185">Reference proteome</keyword>
<reference evidence="1 2" key="1">
    <citation type="submission" date="2022-09" db="EMBL/GenBank/DDBJ databases">
        <title>Genome sequencing of Flavivirga sp. MEBiC05379.</title>
        <authorList>
            <person name="Oh H.-M."/>
            <person name="Kwon K.K."/>
            <person name="Park M.J."/>
            <person name="Yang S.-H."/>
        </authorList>
    </citation>
    <scope>NUCLEOTIDE SEQUENCE [LARGE SCALE GENOMIC DNA]</scope>
    <source>
        <strain evidence="1 2">MEBiC05379</strain>
    </source>
</reference>
<dbReference type="RefSeq" id="WP_303306482.1">
    <property type="nucleotide sequence ID" value="NZ_JAODOP010000004.1"/>
</dbReference>
<evidence type="ECO:0000313" key="1">
    <source>
        <dbReference type="EMBL" id="MEF3834148.1"/>
    </source>
</evidence>
<proteinExistence type="predicted"/>
<gene>
    <name evidence="1" type="ORF">N1F79_13500</name>
</gene>